<organism evidence="3 4">
    <name type="scientific">Mycena albidolilacea</name>
    <dbReference type="NCBI Taxonomy" id="1033008"/>
    <lineage>
        <taxon>Eukaryota</taxon>
        <taxon>Fungi</taxon>
        <taxon>Dikarya</taxon>
        <taxon>Basidiomycota</taxon>
        <taxon>Agaricomycotina</taxon>
        <taxon>Agaricomycetes</taxon>
        <taxon>Agaricomycetidae</taxon>
        <taxon>Agaricales</taxon>
        <taxon>Marasmiineae</taxon>
        <taxon>Mycenaceae</taxon>
        <taxon>Mycena</taxon>
    </lineage>
</organism>
<dbReference type="AlphaFoldDB" id="A0AAD7F2F7"/>
<sequence>MHRGGRATRTPVAMVMVVVVGWLATRAGVWARRHAACFEIPEGTASCVYVGFKPREGGEGWREGNGNRNRNGRGCVSAAYHDFNPHDNKDNVHAHARVSSQSSNQHLRARAHGGGQGGVARTRTRSTSSPTTITSPTQARSGSCAWHRMSALGFAAGASELSGGGSGVGGIGGSVLVQGREYYCRWVRRLGRSRSCIARRARAYRRHSRSSRWYGVCRW</sequence>
<accession>A0AAD7F2F7</accession>
<dbReference type="Proteomes" id="UP001218218">
    <property type="component" value="Unassembled WGS sequence"/>
</dbReference>
<feature type="region of interest" description="Disordered" evidence="1">
    <location>
        <begin position="87"/>
        <end position="142"/>
    </location>
</feature>
<evidence type="ECO:0000256" key="2">
    <source>
        <dbReference type="SAM" id="Phobius"/>
    </source>
</evidence>
<comment type="caution">
    <text evidence="3">The sequence shown here is derived from an EMBL/GenBank/DDBJ whole genome shotgun (WGS) entry which is preliminary data.</text>
</comment>
<keyword evidence="2" id="KW-0472">Membrane</keyword>
<dbReference type="EMBL" id="JARIHO010000004">
    <property type="protein sequence ID" value="KAJ7362415.1"/>
    <property type="molecule type" value="Genomic_DNA"/>
</dbReference>
<reference evidence="3" key="1">
    <citation type="submission" date="2023-03" db="EMBL/GenBank/DDBJ databases">
        <title>Massive genome expansion in bonnet fungi (Mycena s.s.) driven by repeated elements and novel gene families across ecological guilds.</title>
        <authorList>
            <consortium name="Lawrence Berkeley National Laboratory"/>
            <person name="Harder C.B."/>
            <person name="Miyauchi S."/>
            <person name="Viragh M."/>
            <person name="Kuo A."/>
            <person name="Thoen E."/>
            <person name="Andreopoulos B."/>
            <person name="Lu D."/>
            <person name="Skrede I."/>
            <person name="Drula E."/>
            <person name="Henrissat B."/>
            <person name="Morin E."/>
            <person name="Kohler A."/>
            <person name="Barry K."/>
            <person name="LaButti K."/>
            <person name="Morin E."/>
            <person name="Salamov A."/>
            <person name="Lipzen A."/>
            <person name="Mereny Z."/>
            <person name="Hegedus B."/>
            <person name="Baldrian P."/>
            <person name="Stursova M."/>
            <person name="Weitz H."/>
            <person name="Taylor A."/>
            <person name="Grigoriev I.V."/>
            <person name="Nagy L.G."/>
            <person name="Martin F."/>
            <person name="Kauserud H."/>
        </authorList>
    </citation>
    <scope>NUCLEOTIDE SEQUENCE</scope>
    <source>
        <strain evidence="3">CBHHK002</strain>
    </source>
</reference>
<keyword evidence="2" id="KW-1133">Transmembrane helix</keyword>
<proteinExistence type="predicted"/>
<feature type="compositionally biased region" description="Low complexity" evidence="1">
    <location>
        <begin position="125"/>
        <end position="137"/>
    </location>
</feature>
<evidence type="ECO:0000313" key="3">
    <source>
        <dbReference type="EMBL" id="KAJ7362415.1"/>
    </source>
</evidence>
<keyword evidence="2" id="KW-0812">Transmembrane</keyword>
<evidence type="ECO:0000256" key="1">
    <source>
        <dbReference type="SAM" id="MobiDB-lite"/>
    </source>
</evidence>
<gene>
    <name evidence="3" type="ORF">DFH08DRAFT_323001</name>
</gene>
<name>A0AAD7F2F7_9AGAR</name>
<protein>
    <submittedName>
        <fullName evidence="3">Uncharacterized protein</fullName>
    </submittedName>
</protein>
<evidence type="ECO:0000313" key="4">
    <source>
        <dbReference type="Proteomes" id="UP001218218"/>
    </source>
</evidence>
<keyword evidence="4" id="KW-1185">Reference proteome</keyword>
<feature type="transmembrane region" description="Helical" evidence="2">
    <location>
        <begin position="12"/>
        <end position="31"/>
    </location>
</feature>